<dbReference type="EMBL" id="JAHLEM010000522">
    <property type="protein sequence ID" value="MBU3869024.1"/>
    <property type="molecule type" value="Genomic_DNA"/>
</dbReference>
<protein>
    <recommendedName>
        <fullName evidence="3">Schlafen AlbA-2 domain-containing protein</fullName>
    </recommendedName>
</protein>
<name>A0ABS6CQF6_9ACTN</name>
<reference evidence="1 2" key="1">
    <citation type="submission" date="2021-06" db="EMBL/GenBank/DDBJ databases">
        <authorList>
            <person name="Pan X."/>
        </authorList>
    </citation>
    <scope>NUCLEOTIDE SEQUENCE [LARGE SCALE GENOMIC DNA]</scope>
    <source>
        <strain evidence="1 2">4503</strain>
    </source>
</reference>
<dbReference type="RefSeq" id="WP_216345826.1">
    <property type="nucleotide sequence ID" value="NZ_JAHLEM010000522.1"/>
</dbReference>
<dbReference type="Proteomes" id="UP000720508">
    <property type="component" value="Unassembled WGS sequence"/>
</dbReference>
<evidence type="ECO:0000313" key="2">
    <source>
        <dbReference type="Proteomes" id="UP000720508"/>
    </source>
</evidence>
<evidence type="ECO:0008006" key="3">
    <source>
        <dbReference type="Google" id="ProtNLM"/>
    </source>
</evidence>
<sequence>MTLNFDADQPVVGLKRQQALIKAVLGASNADETRWLEWKSHHDVSKPEGAFAVSKAILGFANRMPDVAAQWAEGHAYLLVGVEEEALQGVTRHDIEKVDAWLGRYIGDFDRYQFTYVPFDNGEGPRHVMLVDVFPPRWGDPVHPLRKEYQNFYAGTVFHRYAGKTQPARAAEIDALTERARRAAKRVNVTVGIAAGAVAVVPPAEDMRTKILDVLRENLLKQLDARRPAKKTSTTGAFPYAPAFDVFRALPPIDYRSPDEFREQVEEYLRDFDTAMQQSFVQAVGTAGTPLRLKLTNPGEENLFKVEVVLSLPDTVLAHVTDDEEDIDWPDEPAKYGSAALPVSLGAFPGMAALRAPAFRLPPIDSPYIEHEEGRTIIRFTPVDLRPHETVPLDPITLYSTQEAVDSFVGEWRATATNVSGTVGQRLLIPARHLEVDLNQALLPLINVDVQEPGPTGAAGPTPRS</sequence>
<organism evidence="1 2">
    <name type="scientific">Streptomyces niphimycinicus</name>
    <dbReference type="NCBI Taxonomy" id="2842201"/>
    <lineage>
        <taxon>Bacteria</taxon>
        <taxon>Bacillati</taxon>
        <taxon>Actinomycetota</taxon>
        <taxon>Actinomycetes</taxon>
        <taxon>Kitasatosporales</taxon>
        <taxon>Streptomycetaceae</taxon>
        <taxon>Streptomyces</taxon>
    </lineage>
</organism>
<gene>
    <name evidence="1" type="ORF">KN815_34730</name>
</gene>
<proteinExistence type="predicted"/>
<comment type="caution">
    <text evidence="1">The sequence shown here is derived from an EMBL/GenBank/DDBJ whole genome shotgun (WGS) entry which is preliminary data.</text>
</comment>
<accession>A0ABS6CQF6</accession>
<keyword evidence="2" id="KW-1185">Reference proteome</keyword>
<evidence type="ECO:0000313" key="1">
    <source>
        <dbReference type="EMBL" id="MBU3869024.1"/>
    </source>
</evidence>